<dbReference type="RefSeq" id="WP_284724020.1">
    <property type="nucleotide sequence ID" value="NZ_FXTU01000002.1"/>
</dbReference>
<dbReference type="InterPro" id="IPR015943">
    <property type="entry name" value="WD40/YVTN_repeat-like_dom_sf"/>
</dbReference>
<organism evidence="1 2">
    <name type="scientific">Laceyella tengchongensis</name>
    <dbReference type="NCBI Taxonomy" id="574699"/>
    <lineage>
        <taxon>Bacteria</taxon>
        <taxon>Bacillati</taxon>
        <taxon>Bacillota</taxon>
        <taxon>Bacilli</taxon>
        <taxon>Bacillales</taxon>
        <taxon>Thermoactinomycetaceae</taxon>
        <taxon>Laceyella</taxon>
    </lineage>
</organism>
<keyword evidence="2" id="KW-1185">Reference proteome</keyword>
<dbReference type="AlphaFoldDB" id="A0AA45WKY3"/>
<dbReference type="PANTHER" id="PTHR43739:SF5">
    <property type="entry name" value="EXO-ALPHA-SIALIDASE"/>
    <property type="match status" value="1"/>
</dbReference>
<dbReference type="InterPro" id="IPR052025">
    <property type="entry name" value="Xyloglucanase_GH74"/>
</dbReference>
<dbReference type="CDD" id="cd15482">
    <property type="entry name" value="Sialidase_non-viral"/>
    <property type="match status" value="1"/>
</dbReference>
<gene>
    <name evidence="1" type="ORF">SAMN06265361_10288</name>
</gene>
<comment type="caution">
    <text evidence="1">The sequence shown here is derived from an EMBL/GenBank/DDBJ whole genome shotgun (WGS) entry which is preliminary data.</text>
</comment>
<dbReference type="GO" id="GO:0010411">
    <property type="term" value="P:xyloglucan metabolic process"/>
    <property type="evidence" value="ECO:0007669"/>
    <property type="project" value="TreeGrafter"/>
</dbReference>
<dbReference type="SUPFAM" id="SSF110296">
    <property type="entry name" value="Oligoxyloglucan reducing end-specific cellobiohydrolase"/>
    <property type="match status" value="1"/>
</dbReference>
<dbReference type="Proteomes" id="UP001157946">
    <property type="component" value="Unassembled WGS sequence"/>
</dbReference>
<dbReference type="Gene3D" id="2.130.10.10">
    <property type="entry name" value="YVTN repeat-like/Quinoprotein amine dehydrogenase"/>
    <property type="match status" value="1"/>
</dbReference>
<reference evidence="1" key="1">
    <citation type="submission" date="2017-05" db="EMBL/GenBank/DDBJ databases">
        <authorList>
            <person name="Varghese N."/>
            <person name="Submissions S."/>
        </authorList>
    </citation>
    <scope>NUCLEOTIDE SEQUENCE</scope>
    <source>
        <strain evidence="1">DSM 45262</strain>
    </source>
</reference>
<dbReference type="InterPro" id="IPR002860">
    <property type="entry name" value="BNR_rpt"/>
</dbReference>
<proteinExistence type="predicted"/>
<dbReference type="PANTHER" id="PTHR43739">
    <property type="entry name" value="XYLOGLUCANASE (EUROFUNG)"/>
    <property type="match status" value="1"/>
</dbReference>
<dbReference type="EMBL" id="FXTU01000002">
    <property type="protein sequence ID" value="SMP09352.1"/>
    <property type="molecule type" value="Genomic_DNA"/>
</dbReference>
<name>A0AA45WKY3_9BACL</name>
<accession>A0AA45WKY3</accession>
<sequence length="357" mass="39872">MTKLYLAMEKDLLVVDVQGERITTKQTLQGMQPICVTFDPFRRERVYCGTFGRGLWRSDDGGETWEPCGSPGLYTEPLMGRGINQAIVTAVAVSPVQQANGYGVVFVGTEPTALYRSDDGGDNWTELENVRLLPSAATWSFPPRPHTSHIRWITPDIKEGEKIYVSIEAGAFIRSLDGGQTWEDRKFRGPLDTHTLLTHPMAPGRLYAAAGDGLFEVGREYLESKDAGLTWESKAEGLKHHYLYGMAVDPGNPDVIIVSASVHAMEAHHLHQVTPESTIYRKEGNQPWQEVREGLPPTEGMVIPILAANQDEPGVFYALTNQGLYRSADTGLTWRRLDIDWKEEYERQHPHALAVRG</sequence>
<evidence type="ECO:0000313" key="1">
    <source>
        <dbReference type="EMBL" id="SMP09352.1"/>
    </source>
</evidence>
<dbReference type="Pfam" id="PF02012">
    <property type="entry name" value="BNR"/>
    <property type="match status" value="1"/>
</dbReference>
<evidence type="ECO:0000313" key="2">
    <source>
        <dbReference type="Proteomes" id="UP001157946"/>
    </source>
</evidence>
<protein>
    <submittedName>
        <fullName evidence="1">BNR/Asp-box repeat-containing protein</fullName>
    </submittedName>
</protein>